<dbReference type="Proteomes" id="UP000649955">
    <property type="component" value="Unassembled WGS sequence"/>
</dbReference>
<comment type="subunit">
    <text evidence="4">Homotetramer.</text>
</comment>
<dbReference type="EMBL" id="BNAW01000010">
    <property type="protein sequence ID" value="GHG10809.1"/>
    <property type="molecule type" value="Genomic_DNA"/>
</dbReference>
<evidence type="ECO:0000256" key="6">
    <source>
        <dbReference type="ARBA" id="ARBA00022723"/>
    </source>
</evidence>
<evidence type="ECO:0000256" key="2">
    <source>
        <dbReference type="ARBA" id="ARBA00004968"/>
    </source>
</evidence>
<dbReference type="PROSITE" id="PS01137">
    <property type="entry name" value="TATD_1"/>
    <property type="match status" value="1"/>
</dbReference>
<dbReference type="EC" id="3.5.2.5" evidence="5"/>
<evidence type="ECO:0000259" key="9">
    <source>
        <dbReference type="Pfam" id="PF01979"/>
    </source>
</evidence>
<evidence type="ECO:0000256" key="7">
    <source>
        <dbReference type="ARBA" id="ARBA00022801"/>
    </source>
</evidence>
<evidence type="ECO:0000313" key="11">
    <source>
        <dbReference type="Proteomes" id="UP000649955"/>
    </source>
</evidence>
<gene>
    <name evidence="10" type="primary">allB</name>
    <name evidence="10" type="ORF">GCM10017567_29970</name>
</gene>
<keyword evidence="11" id="KW-1185">Reference proteome</keyword>
<dbReference type="PANTHER" id="PTHR43668">
    <property type="entry name" value="ALLANTOINASE"/>
    <property type="match status" value="1"/>
</dbReference>
<comment type="pathway">
    <text evidence="2">Nitrogen metabolism; (S)-allantoin degradation; allantoate from (S)-allantoin: step 1/1.</text>
</comment>
<keyword evidence="8" id="KW-0862">Zinc</keyword>
<evidence type="ECO:0000313" key="10">
    <source>
        <dbReference type="EMBL" id="GHG10809.1"/>
    </source>
</evidence>
<dbReference type="InterPro" id="IPR018228">
    <property type="entry name" value="DNase_TatD-rel_CS"/>
</dbReference>
<evidence type="ECO:0000256" key="8">
    <source>
        <dbReference type="ARBA" id="ARBA00022833"/>
    </source>
</evidence>
<keyword evidence="7" id="KW-0378">Hydrolase</keyword>
<dbReference type="Pfam" id="PF01979">
    <property type="entry name" value="Amidohydro_1"/>
    <property type="match status" value="1"/>
</dbReference>
<dbReference type="InterPro" id="IPR011059">
    <property type="entry name" value="Metal-dep_hydrolase_composite"/>
</dbReference>
<dbReference type="NCBIfam" id="TIGR03178">
    <property type="entry name" value="allantoinase"/>
    <property type="match status" value="1"/>
</dbReference>
<dbReference type="SUPFAM" id="SSF51338">
    <property type="entry name" value="Composite domain of metallo-dependent hydrolases"/>
    <property type="match status" value="1"/>
</dbReference>
<name>A0ABQ3KE68_9PSEU</name>
<dbReference type="InterPro" id="IPR017593">
    <property type="entry name" value="Allantoinase"/>
</dbReference>
<dbReference type="InterPro" id="IPR050138">
    <property type="entry name" value="DHOase/Allantoinase_Hydrolase"/>
</dbReference>
<reference evidence="11" key="1">
    <citation type="journal article" date="2019" name="Int. J. Syst. Evol. Microbiol.">
        <title>The Global Catalogue of Microorganisms (GCM) 10K type strain sequencing project: providing services to taxonomists for standard genome sequencing and annotation.</title>
        <authorList>
            <consortium name="The Broad Institute Genomics Platform"/>
            <consortium name="The Broad Institute Genome Sequencing Center for Infectious Disease"/>
            <person name="Wu L."/>
            <person name="Ma J."/>
        </authorList>
    </citation>
    <scope>NUCLEOTIDE SEQUENCE [LARGE SCALE GENOMIC DNA]</scope>
    <source>
        <strain evidence="11">CGMCC 4.7680</strain>
    </source>
</reference>
<proteinExistence type="inferred from homology"/>
<dbReference type="PANTHER" id="PTHR43668:SF2">
    <property type="entry name" value="ALLANTOINASE"/>
    <property type="match status" value="1"/>
</dbReference>
<feature type="domain" description="Amidohydrolase-related" evidence="9">
    <location>
        <begin position="1"/>
        <end position="343"/>
    </location>
</feature>
<dbReference type="Gene3D" id="3.20.20.140">
    <property type="entry name" value="Metal-dependent hydrolases"/>
    <property type="match status" value="1"/>
</dbReference>
<dbReference type="SUPFAM" id="SSF51556">
    <property type="entry name" value="Metallo-dependent hydrolases"/>
    <property type="match status" value="1"/>
</dbReference>
<protein>
    <recommendedName>
        <fullName evidence="5">allantoinase</fullName>
        <ecNumber evidence="5">3.5.2.5</ecNumber>
    </recommendedName>
</protein>
<evidence type="ECO:0000256" key="1">
    <source>
        <dbReference type="ARBA" id="ARBA00001947"/>
    </source>
</evidence>
<dbReference type="InterPro" id="IPR032466">
    <property type="entry name" value="Metal_Hydrolase"/>
</dbReference>
<comment type="caution">
    <text evidence="10">The sequence shown here is derived from an EMBL/GenBank/DDBJ whole genome shotgun (WGS) entry which is preliminary data.</text>
</comment>
<evidence type="ECO:0000256" key="4">
    <source>
        <dbReference type="ARBA" id="ARBA00011881"/>
    </source>
</evidence>
<sequence length="392" mass="42313">MLLPGLVDTHVHVNDPGRAEWEGFETATRAAAAGGVTTIVDMPLNSLPPTVDVAALEVKRTAAAGRVHVDVGFWGGAIPGNAGELRGLHDAGVFGFKCFLLHSGVDEFPPLDPAGLDEALRELSSFDALMIVHAEDAHEIDAAPEPHGGRYADFLQSRPREAENLAISHVIEAARRHSARAHILHLSSSDALPLIASARRDGVRLSAETCPHYLSFVAEEIRDGATQFKCCPPIREAANRELLWQGLADGVIDTIVSDHSPCTPELKRFDSGDFGQAWGGISSLQLGLPAIWTQARQRGFALTDVVRWMAERPAAQAGMRRKGHLAVGYDADFCVFAPDEAFVVDVAKLKHRNPVSAYDRRPLAGVVRSTWLRGTEITGDEPRGALLTRGNC</sequence>
<keyword evidence="6" id="KW-0479">Metal-binding</keyword>
<comment type="similarity">
    <text evidence="3">Belongs to the metallo-dependent hydrolases superfamily. Allantoinase family.</text>
</comment>
<accession>A0ABQ3KE68</accession>
<organism evidence="10 11">
    <name type="scientific">Amycolatopsis bullii</name>
    <dbReference type="NCBI Taxonomy" id="941987"/>
    <lineage>
        <taxon>Bacteria</taxon>
        <taxon>Bacillati</taxon>
        <taxon>Actinomycetota</taxon>
        <taxon>Actinomycetes</taxon>
        <taxon>Pseudonocardiales</taxon>
        <taxon>Pseudonocardiaceae</taxon>
        <taxon>Amycolatopsis</taxon>
    </lineage>
</organism>
<comment type="cofactor">
    <cofactor evidence="1">
        <name>Zn(2+)</name>
        <dbReference type="ChEBI" id="CHEBI:29105"/>
    </cofactor>
</comment>
<dbReference type="InterPro" id="IPR006680">
    <property type="entry name" value="Amidohydro-rel"/>
</dbReference>
<evidence type="ECO:0000256" key="3">
    <source>
        <dbReference type="ARBA" id="ARBA00010368"/>
    </source>
</evidence>
<evidence type="ECO:0000256" key="5">
    <source>
        <dbReference type="ARBA" id="ARBA00012863"/>
    </source>
</evidence>